<proteinExistence type="predicted"/>
<keyword evidence="2" id="KW-1185">Reference proteome</keyword>
<dbReference type="Proteomes" id="UP000768646">
    <property type="component" value="Unassembled WGS sequence"/>
</dbReference>
<organism evidence="1 2">
    <name type="scientific">Pneumocystis oryctolagi</name>
    <dbReference type="NCBI Taxonomy" id="42067"/>
    <lineage>
        <taxon>Eukaryota</taxon>
        <taxon>Fungi</taxon>
        <taxon>Dikarya</taxon>
        <taxon>Ascomycota</taxon>
        <taxon>Taphrinomycotina</taxon>
        <taxon>Pneumocystomycetes</taxon>
        <taxon>Pneumocystaceae</taxon>
        <taxon>Pneumocystis</taxon>
    </lineage>
</organism>
<evidence type="ECO:0000313" key="1">
    <source>
        <dbReference type="EMBL" id="KAG4303891.1"/>
    </source>
</evidence>
<protein>
    <submittedName>
        <fullName evidence="1">Uncharacterized protein</fullName>
    </submittedName>
</protein>
<dbReference type="EMBL" id="JABTEG010000016">
    <property type="protein sequence ID" value="KAG4303891.1"/>
    <property type="molecule type" value="Genomic_DNA"/>
</dbReference>
<evidence type="ECO:0000313" key="2">
    <source>
        <dbReference type="Proteomes" id="UP000768646"/>
    </source>
</evidence>
<sequence length="96" mass="10892">MTGVSCVLLQLDLFSKSSDEGSETSQRLFLPIKIIERETRGHFGTFLTSTVIIISGVLTIASIIDHYLFEKNEYEKPNLKSLMLVLICHLENPIFF</sequence>
<reference evidence="1 2" key="1">
    <citation type="journal article" date="2021" name="Commun. Biol.">
        <title>Genomic insights into the host specific adaptation of the Pneumocystis genus.</title>
        <authorList>
            <person name="Cisse O.H."/>
            <person name="Ma L."/>
            <person name="Dekker J.P."/>
            <person name="Khil P.P."/>
            <person name="Youn J.-H."/>
            <person name="Brenchley J.M."/>
            <person name="Blair R."/>
            <person name="Pahar B."/>
            <person name="Chabe M."/>
            <person name="Van Rompay K.K.A."/>
            <person name="Keesler R."/>
            <person name="Sukura A."/>
            <person name="Hirsch V."/>
            <person name="Kutty G."/>
            <person name="Liu Y."/>
            <person name="Peng L."/>
            <person name="Chen J."/>
            <person name="Song J."/>
            <person name="Weissenbacher-Lang C."/>
            <person name="Xu J."/>
            <person name="Upham N.S."/>
            <person name="Stajich J.E."/>
            <person name="Cuomo C.A."/>
            <person name="Cushion M.T."/>
            <person name="Kovacs J.A."/>
        </authorList>
    </citation>
    <scope>NUCLEOTIDE SEQUENCE [LARGE SCALE GENOMIC DNA]</scope>
    <source>
        <strain evidence="1 2">RABM</strain>
    </source>
</reference>
<name>A0ACB7C8P3_9ASCO</name>
<comment type="caution">
    <text evidence="1">The sequence shown here is derived from an EMBL/GenBank/DDBJ whole genome shotgun (WGS) entry which is preliminary data.</text>
</comment>
<gene>
    <name evidence="1" type="ORF">PORY_002708</name>
</gene>
<accession>A0ACB7C8P3</accession>